<reference evidence="3 4" key="1">
    <citation type="submission" date="2018-06" db="EMBL/GenBank/DDBJ databases">
        <title>OYT1 Genome Sequencing.</title>
        <authorList>
            <person name="Kato S."/>
            <person name="Itoh T."/>
            <person name="Ohkuma M."/>
        </authorList>
    </citation>
    <scope>NUCLEOTIDE SEQUENCE [LARGE SCALE GENOMIC DNA]</scope>
    <source>
        <strain evidence="3 4">OYT1</strain>
    </source>
</reference>
<evidence type="ECO:0000256" key="1">
    <source>
        <dbReference type="ARBA" id="ARBA00007435"/>
    </source>
</evidence>
<dbReference type="STRING" id="1188319.OYT1_01473"/>
<evidence type="ECO:0000259" key="2">
    <source>
        <dbReference type="PROSITE" id="PS50164"/>
    </source>
</evidence>
<protein>
    <submittedName>
        <fullName evidence="3">Excinuclease ABC C subunit domain protein</fullName>
    </submittedName>
</protein>
<organism evidence="3 4">
    <name type="scientific">Ferriphaselus amnicola</name>
    <dbReference type="NCBI Taxonomy" id="1188319"/>
    <lineage>
        <taxon>Bacteria</taxon>
        <taxon>Pseudomonadati</taxon>
        <taxon>Pseudomonadota</taxon>
        <taxon>Betaproteobacteria</taxon>
        <taxon>Nitrosomonadales</taxon>
        <taxon>Gallionellaceae</taxon>
        <taxon>Ferriphaselus</taxon>
    </lineage>
</organism>
<dbReference type="SUPFAM" id="SSF82771">
    <property type="entry name" value="GIY-YIG endonuclease"/>
    <property type="match status" value="1"/>
</dbReference>
<dbReference type="PANTHER" id="PTHR34477:SF1">
    <property type="entry name" value="UPF0213 PROTEIN YHBQ"/>
    <property type="match status" value="1"/>
</dbReference>
<evidence type="ECO:0000313" key="4">
    <source>
        <dbReference type="Proteomes" id="UP000033070"/>
    </source>
</evidence>
<dbReference type="OrthoDB" id="9797095at2"/>
<accession>A0A2Z6GE97</accession>
<dbReference type="InterPro" id="IPR000305">
    <property type="entry name" value="GIY-YIG_endonuc"/>
</dbReference>
<dbReference type="EMBL" id="AP018738">
    <property type="protein sequence ID" value="BBE51906.1"/>
    <property type="molecule type" value="Genomic_DNA"/>
</dbReference>
<gene>
    <name evidence="3" type="ORF">OYT1_ch2391</name>
</gene>
<dbReference type="CDD" id="cd10456">
    <property type="entry name" value="GIY-YIG_UPF0213"/>
    <property type="match status" value="1"/>
</dbReference>
<dbReference type="Gene3D" id="3.40.1440.10">
    <property type="entry name" value="GIY-YIG endonuclease"/>
    <property type="match status" value="1"/>
</dbReference>
<feature type="domain" description="GIY-YIG" evidence="2">
    <location>
        <begin position="2"/>
        <end position="77"/>
    </location>
</feature>
<dbReference type="Pfam" id="PF01541">
    <property type="entry name" value="GIY-YIG"/>
    <property type="match status" value="1"/>
</dbReference>
<comment type="similarity">
    <text evidence="1">Belongs to the UPF0213 family.</text>
</comment>
<dbReference type="InterPro" id="IPR050190">
    <property type="entry name" value="UPF0213_domain"/>
</dbReference>
<dbReference type="KEGG" id="fam:OYT1_ch2391"/>
<dbReference type="RefSeq" id="WP_062626653.1">
    <property type="nucleotide sequence ID" value="NZ_AP018738.1"/>
</dbReference>
<dbReference type="PANTHER" id="PTHR34477">
    <property type="entry name" value="UPF0213 PROTEIN YHBQ"/>
    <property type="match status" value="1"/>
</dbReference>
<dbReference type="Proteomes" id="UP000033070">
    <property type="component" value="Chromosome"/>
</dbReference>
<sequence>MPSWICYLLECADGTLYCGITNDLEKRLAAHNAGIGAKYTRSRTPVALVYMESHADKSATLKREMAIKKLSRSQKLSLIATSTVSAD</sequence>
<dbReference type="InterPro" id="IPR035901">
    <property type="entry name" value="GIY-YIG_endonuc_sf"/>
</dbReference>
<dbReference type="PROSITE" id="PS50164">
    <property type="entry name" value="GIY_YIG"/>
    <property type="match status" value="1"/>
</dbReference>
<evidence type="ECO:0000313" key="3">
    <source>
        <dbReference type="EMBL" id="BBE51906.1"/>
    </source>
</evidence>
<keyword evidence="4" id="KW-1185">Reference proteome</keyword>
<name>A0A2Z6GE97_9PROT</name>
<dbReference type="AlphaFoldDB" id="A0A2Z6GE97"/>
<proteinExistence type="inferred from homology"/>